<dbReference type="InterPro" id="IPR050351">
    <property type="entry name" value="BphY/WalK/GraS-like"/>
</dbReference>
<dbReference type="RefSeq" id="WP_201374902.1">
    <property type="nucleotide sequence ID" value="NZ_BNJG01000003.1"/>
</dbReference>
<keyword evidence="4" id="KW-0597">Phosphoprotein</keyword>
<dbReference type="Pfam" id="PF00512">
    <property type="entry name" value="HisKA"/>
    <property type="match status" value="1"/>
</dbReference>
<evidence type="ECO:0000256" key="6">
    <source>
        <dbReference type="ARBA" id="ARBA00022692"/>
    </source>
</evidence>
<dbReference type="CDD" id="cd00130">
    <property type="entry name" value="PAS"/>
    <property type="match status" value="1"/>
</dbReference>
<dbReference type="Pfam" id="PF02518">
    <property type="entry name" value="HATPase_c"/>
    <property type="match status" value="1"/>
</dbReference>
<dbReference type="PRINTS" id="PR00344">
    <property type="entry name" value="BCTRLSENSOR"/>
</dbReference>
<dbReference type="PANTHER" id="PTHR42878:SF7">
    <property type="entry name" value="SENSOR HISTIDINE KINASE GLRK"/>
    <property type="match status" value="1"/>
</dbReference>
<evidence type="ECO:0000256" key="12">
    <source>
        <dbReference type="ARBA" id="ARBA00023136"/>
    </source>
</evidence>
<keyword evidence="7" id="KW-0547">Nucleotide-binding</keyword>
<dbReference type="InterPro" id="IPR035965">
    <property type="entry name" value="PAS-like_dom_sf"/>
</dbReference>
<proteinExistence type="predicted"/>
<dbReference type="InterPro" id="IPR003594">
    <property type="entry name" value="HATPase_dom"/>
</dbReference>
<dbReference type="PROSITE" id="PS50109">
    <property type="entry name" value="HIS_KIN"/>
    <property type="match status" value="1"/>
</dbReference>
<evidence type="ECO:0000256" key="11">
    <source>
        <dbReference type="ARBA" id="ARBA00023012"/>
    </source>
</evidence>
<comment type="caution">
    <text evidence="16">The sequence shown here is derived from an EMBL/GenBank/DDBJ whole genome shotgun (WGS) entry which is preliminary data.</text>
</comment>
<dbReference type="Gene3D" id="1.10.287.130">
    <property type="match status" value="1"/>
</dbReference>
<evidence type="ECO:0000259" key="15">
    <source>
        <dbReference type="PROSITE" id="PS50112"/>
    </source>
</evidence>
<keyword evidence="11" id="KW-0902">Two-component regulatory system</keyword>
<dbReference type="SUPFAM" id="SSF55874">
    <property type="entry name" value="ATPase domain of HSP90 chaperone/DNA topoisomerase II/histidine kinase"/>
    <property type="match status" value="1"/>
</dbReference>
<dbReference type="PROSITE" id="PS50112">
    <property type="entry name" value="PAS"/>
    <property type="match status" value="1"/>
</dbReference>
<feature type="domain" description="PAS" evidence="15">
    <location>
        <begin position="376"/>
        <end position="419"/>
    </location>
</feature>
<evidence type="ECO:0000256" key="1">
    <source>
        <dbReference type="ARBA" id="ARBA00000085"/>
    </source>
</evidence>
<dbReference type="InterPro" id="IPR005467">
    <property type="entry name" value="His_kinase_dom"/>
</dbReference>
<evidence type="ECO:0000256" key="9">
    <source>
        <dbReference type="ARBA" id="ARBA00022840"/>
    </source>
</evidence>
<dbReference type="SUPFAM" id="SSF55785">
    <property type="entry name" value="PYP-like sensor domain (PAS domain)"/>
    <property type="match status" value="1"/>
</dbReference>
<dbReference type="SUPFAM" id="SSF47384">
    <property type="entry name" value="Homodimeric domain of signal transducing histidine kinase"/>
    <property type="match status" value="1"/>
</dbReference>
<dbReference type="CDD" id="cd00082">
    <property type="entry name" value="HisKA"/>
    <property type="match status" value="1"/>
</dbReference>
<evidence type="ECO:0000256" key="2">
    <source>
        <dbReference type="ARBA" id="ARBA00004141"/>
    </source>
</evidence>
<dbReference type="Gene3D" id="3.30.565.10">
    <property type="entry name" value="Histidine kinase-like ATPase, C-terminal domain"/>
    <property type="match status" value="1"/>
</dbReference>
<keyword evidence="12 13" id="KW-0472">Membrane</keyword>
<organism evidence="16 17">
    <name type="scientific">Ktedonobacter robiniae</name>
    <dbReference type="NCBI Taxonomy" id="2778365"/>
    <lineage>
        <taxon>Bacteria</taxon>
        <taxon>Bacillati</taxon>
        <taxon>Chloroflexota</taxon>
        <taxon>Ktedonobacteria</taxon>
        <taxon>Ktedonobacterales</taxon>
        <taxon>Ktedonobacteraceae</taxon>
        <taxon>Ktedonobacter</taxon>
    </lineage>
</organism>
<evidence type="ECO:0000256" key="4">
    <source>
        <dbReference type="ARBA" id="ARBA00022553"/>
    </source>
</evidence>
<evidence type="ECO:0000256" key="8">
    <source>
        <dbReference type="ARBA" id="ARBA00022777"/>
    </source>
</evidence>
<evidence type="ECO:0000256" key="5">
    <source>
        <dbReference type="ARBA" id="ARBA00022679"/>
    </source>
</evidence>
<feature type="transmembrane region" description="Helical" evidence="13">
    <location>
        <begin position="288"/>
        <end position="306"/>
    </location>
</feature>
<dbReference type="InterPro" id="IPR000014">
    <property type="entry name" value="PAS"/>
</dbReference>
<evidence type="ECO:0000313" key="17">
    <source>
        <dbReference type="Proteomes" id="UP000654345"/>
    </source>
</evidence>
<dbReference type="Gene3D" id="6.10.340.10">
    <property type="match status" value="1"/>
</dbReference>
<dbReference type="InterPro" id="IPR004358">
    <property type="entry name" value="Sig_transdc_His_kin-like_C"/>
</dbReference>
<evidence type="ECO:0000259" key="14">
    <source>
        <dbReference type="PROSITE" id="PS50109"/>
    </source>
</evidence>
<dbReference type="SMART" id="SM00387">
    <property type="entry name" value="HATPase_c"/>
    <property type="match status" value="1"/>
</dbReference>
<accession>A0ABQ3V116</accession>
<evidence type="ECO:0000256" key="10">
    <source>
        <dbReference type="ARBA" id="ARBA00022989"/>
    </source>
</evidence>
<keyword evidence="8" id="KW-0418">Kinase</keyword>
<dbReference type="EC" id="2.7.13.3" evidence="3"/>
<name>A0ABQ3V116_9CHLR</name>
<evidence type="ECO:0000256" key="13">
    <source>
        <dbReference type="SAM" id="Phobius"/>
    </source>
</evidence>
<keyword evidence="6 13" id="KW-0812">Transmembrane</keyword>
<keyword evidence="9" id="KW-0067">ATP-binding</keyword>
<gene>
    <name evidence="16" type="ORF">KSB_71170</name>
</gene>
<dbReference type="Gene3D" id="3.30.450.20">
    <property type="entry name" value="PAS domain"/>
    <property type="match status" value="2"/>
</dbReference>
<dbReference type="InterPro" id="IPR003661">
    <property type="entry name" value="HisK_dim/P_dom"/>
</dbReference>
<dbReference type="Proteomes" id="UP000654345">
    <property type="component" value="Unassembled WGS sequence"/>
</dbReference>
<dbReference type="SMART" id="SM00388">
    <property type="entry name" value="HisKA"/>
    <property type="match status" value="1"/>
</dbReference>
<comment type="catalytic activity">
    <reaction evidence="1">
        <text>ATP + protein L-histidine = ADP + protein N-phospho-L-histidine.</text>
        <dbReference type="EC" id="2.7.13.3"/>
    </reaction>
</comment>
<reference evidence="16 17" key="1">
    <citation type="journal article" date="2021" name="Int. J. Syst. Evol. Microbiol.">
        <title>Reticulibacter mediterranei gen. nov., sp. nov., within the new family Reticulibacteraceae fam. nov., and Ktedonospora formicarum gen. nov., sp. nov., Ktedonobacter robiniae sp. nov., Dictyobacter formicarum sp. nov. and Dictyobacter arantiisoli sp. nov., belonging to the class Ktedonobacteria.</title>
        <authorList>
            <person name="Yabe S."/>
            <person name="Zheng Y."/>
            <person name="Wang C.M."/>
            <person name="Sakai Y."/>
            <person name="Abe K."/>
            <person name="Yokota A."/>
            <person name="Donadio S."/>
            <person name="Cavaletti L."/>
            <person name="Monciardini P."/>
        </authorList>
    </citation>
    <scope>NUCLEOTIDE SEQUENCE [LARGE SCALE GENOMIC DNA]</scope>
    <source>
        <strain evidence="16 17">SOSP1-30</strain>
    </source>
</reference>
<dbReference type="InterPro" id="IPR036890">
    <property type="entry name" value="HATPase_C_sf"/>
</dbReference>
<dbReference type="Pfam" id="PF13188">
    <property type="entry name" value="PAS_8"/>
    <property type="match status" value="1"/>
</dbReference>
<keyword evidence="10 13" id="KW-1133">Transmembrane helix</keyword>
<feature type="domain" description="Histidine kinase" evidence="14">
    <location>
        <begin position="519"/>
        <end position="740"/>
    </location>
</feature>
<evidence type="ECO:0000256" key="3">
    <source>
        <dbReference type="ARBA" id="ARBA00012438"/>
    </source>
</evidence>
<dbReference type="CDD" id="cd00075">
    <property type="entry name" value="HATPase"/>
    <property type="match status" value="1"/>
</dbReference>
<comment type="subcellular location">
    <subcellularLocation>
        <location evidence="2">Membrane</location>
        <topology evidence="2">Multi-pass membrane protein</topology>
    </subcellularLocation>
</comment>
<dbReference type="PANTHER" id="PTHR42878">
    <property type="entry name" value="TWO-COMPONENT HISTIDINE KINASE"/>
    <property type="match status" value="1"/>
</dbReference>
<dbReference type="InterPro" id="IPR036097">
    <property type="entry name" value="HisK_dim/P_sf"/>
</dbReference>
<sequence length="757" mass="83823">MLRLLERSITLQLLVFYCLFLLPLLLGGVELYLFQRNALQQNATRADLSLAQAVALDVEAIIGPAINIDTTLSYSQEAKQLDRQQLTTAFSLAALAQPSSNLYAVCDVSGNLLLASPESQAHNLSERQLCRHFLPSMQTNGSLISISRISLNSGGSLVVLARRISDDRGKVVGTMLVTLQLERLAARLLSMEKQWNTNGELRTWVVDHEGHPIIQPGQGPFAADSRVSLPGVKEALQGRQGSLIAQESNRDWLYSYMPVSLDGGYWGVVIQRPTDSTFATVVSFRNSLGIALFMVLIGASFFWFAMHGGVVAPLKKLAQAVIMIKPDQETKVMDGRLLARERERIDEIGQVIAAFSAMEDEVHDLFRKSDATSQARLYTLDAIMHSMNEGLLLEAPNGHIIYANQRFTQFVGLSPNDLLPPIFDEHKAQDALLSLIEDPDVYQQAVHAAETGSGPDVIEFYVRGYHNPVGQHIPVRRVVRLRVFQVRDQTGELIGRGKVFQDVTRTNEAELIKKNLLAIVSHELRTPLTSIKGYATSLLETDVEMESAIQEDFLRGIVIETDRMAELVTSLLDMSQIEAGTLKLSPGLYPLDVLIKQALPEQESEKVRISLPMKPSLINVDGRRIEMVLRNLLQNARRYAGADALIEIVVRYEQEDGEVKGGLYLSVIDNGAGIPADLTERIFERFYQVDSGRRRSSSGVGLGLAICRGFIEAHGGRIWAENRADGATGAAFHIWLPPRVLYPPDAQPDMFALLNIL</sequence>
<dbReference type="EMBL" id="BNJG01000003">
    <property type="protein sequence ID" value="GHO58642.1"/>
    <property type="molecule type" value="Genomic_DNA"/>
</dbReference>
<protein>
    <recommendedName>
        <fullName evidence="3">histidine kinase</fullName>
        <ecNumber evidence="3">2.7.13.3</ecNumber>
    </recommendedName>
</protein>
<keyword evidence="5" id="KW-0808">Transferase</keyword>
<evidence type="ECO:0000313" key="16">
    <source>
        <dbReference type="EMBL" id="GHO58642.1"/>
    </source>
</evidence>
<keyword evidence="17" id="KW-1185">Reference proteome</keyword>
<evidence type="ECO:0000256" key="7">
    <source>
        <dbReference type="ARBA" id="ARBA00022741"/>
    </source>
</evidence>